<keyword evidence="5" id="KW-1185">Reference proteome</keyword>
<dbReference type="InterPro" id="IPR000008">
    <property type="entry name" value="C2_dom"/>
</dbReference>
<feature type="region of interest" description="Disordered" evidence="1">
    <location>
        <begin position="239"/>
        <end position="258"/>
    </location>
</feature>
<accession>A0A9W6Y112</accession>
<feature type="domain" description="C2" evidence="2">
    <location>
        <begin position="81"/>
        <end position="211"/>
    </location>
</feature>
<evidence type="ECO:0000259" key="3">
    <source>
        <dbReference type="PROSITE" id="PS51698"/>
    </source>
</evidence>
<evidence type="ECO:0000259" key="2">
    <source>
        <dbReference type="PROSITE" id="PS50004"/>
    </source>
</evidence>
<dbReference type="CDD" id="cd16655">
    <property type="entry name" value="RING-Ubox_WDSUB1-like"/>
    <property type="match status" value="1"/>
</dbReference>
<evidence type="ECO:0000313" key="5">
    <source>
        <dbReference type="Proteomes" id="UP001165121"/>
    </source>
</evidence>
<dbReference type="EMBL" id="BSXT01002639">
    <property type="protein sequence ID" value="GMF49981.1"/>
    <property type="molecule type" value="Genomic_DNA"/>
</dbReference>
<feature type="domain" description="U-box" evidence="3">
    <location>
        <begin position="560"/>
        <end position="633"/>
    </location>
</feature>
<feature type="compositionally biased region" description="Low complexity" evidence="1">
    <location>
        <begin position="241"/>
        <end position="258"/>
    </location>
</feature>
<organism evidence="4 5">
    <name type="scientific">Phytophthora fragariaefolia</name>
    <dbReference type="NCBI Taxonomy" id="1490495"/>
    <lineage>
        <taxon>Eukaryota</taxon>
        <taxon>Sar</taxon>
        <taxon>Stramenopiles</taxon>
        <taxon>Oomycota</taxon>
        <taxon>Peronosporomycetes</taxon>
        <taxon>Peronosporales</taxon>
        <taxon>Peronosporaceae</taxon>
        <taxon>Phytophthora</taxon>
    </lineage>
</organism>
<dbReference type="CDD" id="cd00030">
    <property type="entry name" value="C2"/>
    <property type="match status" value="1"/>
</dbReference>
<evidence type="ECO:0000256" key="1">
    <source>
        <dbReference type="SAM" id="MobiDB-lite"/>
    </source>
</evidence>
<dbReference type="AlphaFoldDB" id="A0A9W6Y112"/>
<dbReference type="InterPro" id="IPR052085">
    <property type="entry name" value="WD-SAM-U-box"/>
</dbReference>
<dbReference type="SUPFAM" id="SSF49562">
    <property type="entry name" value="C2 domain (Calcium/lipid-binding domain, CaLB)"/>
    <property type="match status" value="1"/>
</dbReference>
<dbReference type="SUPFAM" id="SSF57850">
    <property type="entry name" value="RING/U-box"/>
    <property type="match status" value="1"/>
</dbReference>
<dbReference type="InterPro" id="IPR003613">
    <property type="entry name" value="Ubox_domain"/>
</dbReference>
<dbReference type="PROSITE" id="PS50004">
    <property type="entry name" value="C2"/>
    <property type="match status" value="1"/>
</dbReference>
<dbReference type="OrthoDB" id="10064100at2759"/>
<dbReference type="PANTHER" id="PTHR46573">
    <property type="entry name" value="WD REPEAT, SAM AND U-BOX DOMAIN-CONTAINING PROTEIN 1"/>
    <property type="match status" value="1"/>
</dbReference>
<dbReference type="Pfam" id="PF04564">
    <property type="entry name" value="U-box"/>
    <property type="match status" value="1"/>
</dbReference>
<proteinExistence type="predicted"/>
<dbReference type="Gene3D" id="3.30.40.10">
    <property type="entry name" value="Zinc/RING finger domain, C3HC4 (zinc finger)"/>
    <property type="match status" value="1"/>
</dbReference>
<dbReference type="SMART" id="SM00504">
    <property type="entry name" value="Ubox"/>
    <property type="match status" value="1"/>
</dbReference>
<dbReference type="GO" id="GO:0004842">
    <property type="term" value="F:ubiquitin-protein transferase activity"/>
    <property type="evidence" value="ECO:0007669"/>
    <property type="project" value="InterPro"/>
</dbReference>
<dbReference type="Proteomes" id="UP001165121">
    <property type="component" value="Unassembled WGS sequence"/>
</dbReference>
<dbReference type="GO" id="GO:0016567">
    <property type="term" value="P:protein ubiquitination"/>
    <property type="evidence" value="ECO:0007669"/>
    <property type="project" value="InterPro"/>
</dbReference>
<protein>
    <submittedName>
        <fullName evidence="4">Unnamed protein product</fullName>
    </submittedName>
</protein>
<name>A0A9W6Y112_9STRA</name>
<gene>
    <name evidence="4" type="ORF">Pfra01_001982300</name>
</gene>
<comment type="caution">
    <text evidence="4">The sequence shown here is derived from an EMBL/GenBank/DDBJ whole genome shotgun (WGS) entry which is preliminary data.</text>
</comment>
<dbReference type="InterPro" id="IPR013083">
    <property type="entry name" value="Znf_RING/FYVE/PHD"/>
</dbReference>
<sequence length="649" mass="70399">MSEVSSLFKQEQAFNEGESSRPPFLVGPNGPSLARNQVGTDADDIAPGITATATATATAPVLAREKPLAMASCSAGGSSAHSSSSSSSLALAAQPSAGQLNVEILGARNLPPAVLGSLLKWTPSYANPYVVLSLDRERFVSSLKRRDLNPSWKETGGLHVPLPSEAEVLQTVGVPGGMSATTAAKGKSGGNGRGKGGVAVAKKRGAAALAAEAAMGYRQYHPCAPELYVQVFHRSDEPKDAAASAAPTSTSSTSSNVSALGPEDKLIGAVLVPLLPCLMSSASSTRGWYQLTDEESQSAGQLQLALDFDVSAASNELEPRKGDIVRLTGFGGLEYYSKILPPSSRLEVLDIFQDQVFAQTFSQEGWPLTFELHRNLVHVERRPSLLHDASQQLQNQVSRVRQLRVVTGVQQVWRALPDTPRIQFENSAAFIAFFGTQAYSTMVRSVNELLRSGVYSGVQTFVASSKDAYGQVKHEFVRVYWTAPRRVTNGNFDGGYDDDLVDCGPRTNRGHIVRAFTAVDRLAVDYEDHAEEEMMMQWETYEDSQDFDPYDDDDAESEPAVPDQLICPITGCPMLDPVVAADGHSYEREAILQWFTASDISPMTGMHMPTKQVFPNFTLRQLSEEVQAAAARRQQAMRHRQRRHSSTQN</sequence>
<dbReference type="Pfam" id="PF00168">
    <property type="entry name" value="C2"/>
    <property type="match status" value="1"/>
</dbReference>
<feature type="region of interest" description="Disordered" evidence="1">
    <location>
        <begin position="1"/>
        <end position="39"/>
    </location>
</feature>
<evidence type="ECO:0000313" key="4">
    <source>
        <dbReference type="EMBL" id="GMF49981.1"/>
    </source>
</evidence>
<dbReference type="InterPro" id="IPR035892">
    <property type="entry name" value="C2_domain_sf"/>
</dbReference>
<dbReference type="PANTHER" id="PTHR46573:SF1">
    <property type="entry name" value="WD REPEAT, SAM AND U-BOX DOMAIN-CONTAINING PROTEIN 1"/>
    <property type="match status" value="1"/>
</dbReference>
<dbReference type="Gene3D" id="2.60.40.150">
    <property type="entry name" value="C2 domain"/>
    <property type="match status" value="1"/>
</dbReference>
<dbReference type="PROSITE" id="PS51698">
    <property type="entry name" value="U_BOX"/>
    <property type="match status" value="1"/>
</dbReference>
<reference evidence="4" key="1">
    <citation type="submission" date="2023-04" db="EMBL/GenBank/DDBJ databases">
        <title>Phytophthora fragariaefolia NBRC 109709.</title>
        <authorList>
            <person name="Ichikawa N."/>
            <person name="Sato H."/>
            <person name="Tonouchi N."/>
        </authorList>
    </citation>
    <scope>NUCLEOTIDE SEQUENCE</scope>
    <source>
        <strain evidence="4">NBRC 109709</strain>
    </source>
</reference>
<feature type="compositionally biased region" description="Polar residues" evidence="1">
    <location>
        <begin position="1"/>
        <end position="13"/>
    </location>
</feature>